<dbReference type="SUPFAM" id="SSF46785">
    <property type="entry name" value="Winged helix' DNA-binding domain"/>
    <property type="match status" value="1"/>
</dbReference>
<comment type="caution">
    <text evidence="2">The sequence shown here is derived from an EMBL/GenBank/DDBJ whole genome shotgun (WGS) entry which is preliminary data.</text>
</comment>
<dbReference type="EMBL" id="RFFG01000128">
    <property type="protein sequence ID" value="RMI36698.1"/>
    <property type="molecule type" value="Genomic_DNA"/>
</dbReference>
<dbReference type="Gene3D" id="3.30.420.40">
    <property type="match status" value="3"/>
</dbReference>
<dbReference type="InterPro" id="IPR036388">
    <property type="entry name" value="WH-like_DNA-bd_sf"/>
</dbReference>
<evidence type="ECO:0000256" key="1">
    <source>
        <dbReference type="ARBA" id="ARBA00006479"/>
    </source>
</evidence>
<accession>A0A3M2LPD9</accession>
<dbReference type="Proteomes" id="UP000282674">
    <property type="component" value="Unassembled WGS sequence"/>
</dbReference>
<organism evidence="2 3">
    <name type="scientific">Actinomadura harenae</name>
    <dbReference type="NCBI Taxonomy" id="2483351"/>
    <lineage>
        <taxon>Bacteria</taxon>
        <taxon>Bacillati</taxon>
        <taxon>Actinomycetota</taxon>
        <taxon>Actinomycetes</taxon>
        <taxon>Streptosporangiales</taxon>
        <taxon>Thermomonosporaceae</taxon>
        <taxon>Actinomadura</taxon>
    </lineage>
</organism>
<sequence length="377" mass="39267">MASHDERVLGLIPYDGALTISDLVRDSGLSRPTVTGVLGRLHAAGAVEETVVAPAGLGRPAKRWRRPPRHGTFGVIALSRDAVRVRVVVGDDRHAAERERRLDVSLDAQGALVHGHRFLRECLTELGAPADGLSRVVLGLPCPVGGPEGDHPRVRGILPDWIGIRPAESLRALLPGTAIVMENDANLGALGELEQGAGRGGTDLVYIKLAPGLGAALILGRRRLHRGAAGLAGEIGHVQINPMGHPCACGARGCLATEIPLDPWHEPPASAEPFPAGDPAADRVLHRLGALLGEQLGALANLLDPGRVIVSTDTTPPPPVLLDGIRDGIRRTALPVVSDLPVVASPLGIRAELIGGIALARSGDATPSRTGDQRTST</sequence>
<protein>
    <submittedName>
        <fullName evidence="2">ROK family transcriptional regulator</fullName>
    </submittedName>
</protein>
<dbReference type="SUPFAM" id="SSF53067">
    <property type="entry name" value="Actin-like ATPase domain"/>
    <property type="match status" value="1"/>
</dbReference>
<dbReference type="InterPro" id="IPR036390">
    <property type="entry name" value="WH_DNA-bd_sf"/>
</dbReference>
<keyword evidence="3" id="KW-1185">Reference proteome</keyword>
<gene>
    <name evidence="2" type="ORF">EBO15_37890</name>
</gene>
<reference evidence="2 3" key="1">
    <citation type="submission" date="2018-10" db="EMBL/GenBank/DDBJ databases">
        <title>Isolation from soil.</title>
        <authorList>
            <person name="Hu J."/>
        </authorList>
    </citation>
    <scope>NUCLEOTIDE SEQUENCE [LARGE SCALE GENOMIC DNA]</scope>
    <source>
        <strain evidence="2 3">NEAU-Ht49</strain>
    </source>
</reference>
<dbReference type="RefSeq" id="WP_122199291.1">
    <property type="nucleotide sequence ID" value="NZ_JBHSKC010000020.1"/>
</dbReference>
<comment type="similarity">
    <text evidence="1">Belongs to the ROK (NagC/XylR) family.</text>
</comment>
<evidence type="ECO:0000313" key="3">
    <source>
        <dbReference type="Proteomes" id="UP000282674"/>
    </source>
</evidence>
<dbReference type="PANTHER" id="PTHR18964">
    <property type="entry name" value="ROK (REPRESSOR, ORF, KINASE) FAMILY"/>
    <property type="match status" value="1"/>
</dbReference>
<evidence type="ECO:0000313" key="2">
    <source>
        <dbReference type="EMBL" id="RMI36698.1"/>
    </source>
</evidence>
<name>A0A3M2LPD9_9ACTN</name>
<dbReference type="InterPro" id="IPR000600">
    <property type="entry name" value="ROK"/>
</dbReference>
<dbReference type="PANTHER" id="PTHR18964:SF173">
    <property type="entry name" value="GLUCOKINASE"/>
    <property type="match status" value="1"/>
</dbReference>
<dbReference type="AlphaFoldDB" id="A0A3M2LPD9"/>
<dbReference type="InterPro" id="IPR043129">
    <property type="entry name" value="ATPase_NBD"/>
</dbReference>
<dbReference type="OrthoDB" id="3189808at2"/>
<dbReference type="Pfam" id="PF00480">
    <property type="entry name" value="ROK"/>
    <property type="match status" value="1"/>
</dbReference>
<proteinExistence type="inferred from homology"/>
<dbReference type="Gene3D" id="1.10.10.10">
    <property type="entry name" value="Winged helix-like DNA-binding domain superfamily/Winged helix DNA-binding domain"/>
    <property type="match status" value="1"/>
</dbReference>